<reference evidence="2" key="1">
    <citation type="journal article" date="2019" name="Sci. Rep.">
        <title>Draft genome of Tanacetum cinerariifolium, the natural source of mosquito coil.</title>
        <authorList>
            <person name="Yamashiro T."/>
            <person name="Shiraishi A."/>
            <person name="Satake H."/>
            <person name="Nakayama K."/>
        </authorList>
    </citation>
    <scope>NUCLEOTIDE SEQUENCE</scope>
</reference>
<accession>A0A6L2MGV4</accession>
<protein>
    <submittedName>
        <fullName evidence="2">Uncharacterized protein</fullName>
    </submittedName>
</protein>
<gene>
    <name evidence="2" type="ORF">Tci_043970</name>
</gene>
<feature type="compositionally biased region" description="Basic and acidic residues" evidence="1">
    <location>
        <begin position="27"/>
        <end position="36"/>
    </location>
</feature>
<proteinExistence type="predicted"/>
<feature type="region of interest" description="Disordered" evidence="1">
    <location>
        <begin position="1"/>
        <end position="57"/>
    </location>
</feature>
<sequence>MTARKPRQPSTVTDEESVKKKIVPPADKSKMKEKSTKPTPSKKANKGKAIKVQKGKSGVAICEPASGATRSLPVVKGKEKGIATDEQAALSLLDLHKPKKKIPQDDTSANVVHDTSSPADAKTGADTKNLTMGLILKYWMLLKNKAGSDPGNTLESQPPPNEDQAGSNPKQSCVALAVPKPKPMHEDFIATVYPKVYESLKHNTEEHVFLENPPSSSGNLLSMKNLDDDFTYDDQFLNEKPTEEEPALQAPVRNHFRELSEFEMKEILHDRMFESGSYRSQHEYTALYNALEVYMDHENRKEFIEVTAKSRKRSHDEQDPPPPPLKDSEQSKKKRYDYDASEDTSASHLLKITTRPEWLKPVPEEERPETPEPHWLIDCEVEAQQSRFGRSRFQELSNEAQPSWDATDFLFKEDYIIVHKPRAVIYRDRNNQKRMMRESEEHKFSDGTLTRILEQLNHMVKDYVLFKFNPGMEHRMWSEDDKRRSKEFIEVIERRLKIRRIFRSLESFVSGRLRDVDYRLIQIIE</sequence>
<feature type="region of interest" description="Disordered" evidence="1">
    <location>
        <begin position="100"/>
        <end position="124"/>
    </location>
</feature>
<feature type="compositionally biased region" description="Polar residues" evidence="1">
    <location>
        <begin position="105"/>
        <end position="118"/>
    </location>
</feature>
<feature type="compositionally biased region" description="Basic residues" evidence="1">
    <location>
        <begin position="43"/>
        <end position="54"/>
    </location>
</feature>
<evidence type="ECO:0000256" key="1">
    <source>
        <dbReference type="SAM" id="MobiDB-lite"/>
    </source>
</evidence>
<feature type="compositionally biased region" description="Basic and acidic residues" evidence="1">
    <location>
        <begin position="362"/>
        <end position="372"/>
    </location>
</feature>
<comment type="caution">
    <text evidence="2">The sequence shown here is derived from an EMBL/GenBank/DDBJ whole genome shotgun (WGS) entry which is preliminary data.</text>
</comment>
<name>A0A6L2MGV4_TANCI</name>
<evidence type="ECO:0000313" key="2">
    <source>
        <dbReference type="EMBL" id="GEU71992.1"/>
    </source>
</evidence>
<organism evidence="2">
    <name type="scientific">Tanacetum cinerariifolium</name>
    <name type="common">Dalmatian daisy</name>
    <name type="synonym">Chrysanthemum cinerariifolium</name>
    <dbReference type="NCBI Taxonomy" id="118510"/>
    <lineage>
        <taxon>Eukaryota</taxon>
        <taxon>Viridiplantae</taxon>
        <taxon>Streptophyta</taxon>
        <taxon>Embryophyta</taxon>
        <taxon>Tracheophyta</taxon>
        <taxon>Spermatophyta</taxon>
        <taxon>Magnoliopsida</taxon>
        <taxon>eudicotyledons</taxon>
        <taxon>Gunneridae</taxon>
        <taxon>Pentapetalae</taxon>
        <taxon>asterids</taxon>
        <taxon>campanulids</taxon>
        <taxon>Asterales</taxon>
        <taxon>Asteraceae</taxon>
        <taxon>Asteroideae</taxon>
        <taxon>Anthemideae</taxon>
        <taxon>Anthemidinae</taxon>
        <taxon>Tanacetum</taxon>
    </lineage>
</organism>
<feature type="region of interest" description="Disordered" evidence="1">
    <location>
        <begin position="308"/>
        <end position="372"/>
    </location>
</feature>
<feature type="region of interest" description="Disordered" evidence="1">
    <location>
        <begin position="149"/>
        <end position="170"/>
    </location>
</feature>
<dbReference type="EMBL" id="BKCJ010006407">
    <property type="protein sequence ID" value="GEU71992.1"/>
    <property type="molecule type" value="Genomic_DNA"/>
</dbReference>
<dbReference type="AlphaFoldDB" id="A0A6L2MGV4"/>